<reference evidence="7 8" key="1">
    <citation type="submission" date="2019-03" db="EMBL/GenBank/DDBJ databases">
        <title>Genomic Encyclopedia of Archaeal and Bacterial Type Strains, Phase II (KMG-II): from individual species to whole genera.</title>
        <authorList>
            <person name="Goeker M."/>
        </authorList>
    </citation>
    <scope>NUCLEOTIDE SEQUENCE [LARGE SCALE GENOMIC DNA]</scope>
    <source>
        <strain evidence="7 8">DSM 19034</strain>
    </source>
</reference>
<dbReference type="GO" id="GO:0030313">
    <property type="term" value="C:cell envelope"/>
    <property type="evidence" value="ECO:0007669"/>
    <property type="project" value="UniProtKB-SubCell"/>
</dbReference>
<dbReference type="OrthoDB" id="750178at2"/>
<evidence type="ECO:0000256" key="2">
    <source>
        <dbReference type="ARBA" id="ARBA00022748"/>
    </source>
</evidence>
<evidence type="ECO:0000313" key="8">
    <source>
        <dbReference type="Proteomes" id="UP000295499"/>
    </source>
</evidence>
<organism evidence="7 8">
    <name type="scientific">Pedobacter duraquae</name>
    <dbReference type="NCBI Taxonomy" id="425511"/>
    <lineage>
        <taxon>Bacteria</taxon>
        <taxon>Pseudomonadati</taxon>
        <taxon>Bacteroidota</taxon>
        <taxon>Sphingobacteriia</taxon>
        <taxon>Sphingobacteriales</taxon>
        <taxon>Sphingobacteriaceae</taxon>
        <taxon>Pedobacter</taxon>
    </lineage>
</organism>
<dbReference type="InterPro" id="IPR013766">
    <property type="entry name" value="Thioredoxin_domain"/>
</dbReference>
<dbReference type="PANTHER" id="PTHR42852:SF6">
    <property type="entry name" value="THIOL:DISULFIDE INTERCHANGE PROTEIN DSBE"/>
    <property type="match status" value="1"/>
</dbReference>
<keyword evidence="2" id="KW-0201">Cytochrome c-type biogenesis</keyword>
<accession>A0A4R6IBH2</accession>
<dbReference type="AlphaFoldDB" id="A0A4R6IBH2"/>
<dbReference type="PROSITE" id="PS00194">
    <property type="entry name" value="THIOREDOXIN_1"/>
    <property type="match status" value="1"/>
</dbReference>
<sequence>MKNLILVLVFLMPLHNYAQKVAATTFTIQVDGRKMLDKPTLYLFYQQDGKKYIDSANQKNGIYLFKGEVDHLINVAMAADHTRTGLQNLLKKKTYEVDVLKFYIYPGLIGCKTDSLLSSVTFTNSVVNRDLQRLDILSRPNAIKTTELEKKLVVAKDKTEKDILQRSIDSLLVARRAMWKSFYQKNPSSEAALIALKWYAGPEASIADYGPIFMRLSKQVRNTPEGKSFYKQLLDKGTLVAGSRAPDFEQADTQGKMVRLSSFNGKYVLLDFWASWCGPCRKENPALVKVYQEFKDKKFTILGVSLDEHDGRAAWLEAIKKDGLIWPQVSDLKHWDNAVAKLYSISSIPQSFLIGPDGVIIARDLNAEQLKLKLIEVMSIKE</sequence>
<evidence type="ECO:0000256" key="1">
    <source>
        <dbReference type="ARBA" id="ARBA00004196"/>
    </source>
</evidence>
<evidence type="ECO:0000313" key="7">
    <source>
        <dbReference type="EMBL" id="TDO19553.1"/>
    </source>
</evidence>
<dbReference type="Proteomes" id="UP000295499">
    <property type="component" value="Unassembled WGS sequence"/>
</dbReference>
<dbReference type="GO" id="GO:0017004">
    <property type="term" value="P:cytochrome complex assembly"/>
    <property type="evidence" value="ECO:0007669"/>
    <property type="project" value="UniProtKB-KW"/>
</dbReference>
<comment type="caution">
    <text evidence="7">The sequence shown here is derived from an EMBL/GenBank/DDBJ whole genome shotgun (WGS) entry which is preliminary data.</text>
</comment>
<dbReference type="GO" id="GO:0016491">
    <property type="term" value="F:oxidoreductase activity"/>
    <property type="evidence" value="ECO:0007669"/>
    <property type="project" value="InterPro"/>
</dbReference>
<evidence type="ECO:0000256" key="5">
    <source>
        <dbReference type="SAM" id="SignalP"/>
    </source>
</evidence>
<dbReference type="EMBL" id="SNWM01000006">
    <property type="protein sequence ID" value="TDO19553.1"/>
    <property type="molecule type" value="Genomic_DNA"/>
</dbReference>
<gene>
    <name evidence="7" type="ORF">CLV32_4175</name>
</gene>
<feature type="domain" description="Thioredoxin" evidence="6">
    <location>
        <begin position="239"/>
        <end position="382"/>
    </location>
</feature>
<comment type="subcellular location">
    <subcellularLocation>
        <location evidence="1">Cell envelope</location>
    </subcellularLocation>
</comment>
<keyword evidence="3" id="KW-1015">Disulfide bond</keyword>
<dbReference type="Gene3D" id="3.40.30.10">
    <property type="entry name" value="Glutaredoxin"/>
    <property type="match status" value="1"/>
</dbReference>
<name>A0A4R6IBH2_9SPHI</name>
<dbReference type="SUPFAM" id="SSF52833">
    <property type="entry name" value="Thioredoxin-like"/>
    <property type="match status" value="1"/>
</dbReference>
<keyword evidence="4" id="KW-0676">Redox-active center</keyword>
<evidence type="ECO:0000256" key="4">
    <source>
        <dbReference type="ARBA" id="ARBA00023284"/>
    </source>
</evidence>
<dbReference type="InterPro" id="IPR000866">
    <property type="entry name" value="AhpC/TSA"/>
</dbReference>
<dbReference type="CDD" id="cd02966">
    <property type="entry name" value="TlpA_like_family"/>
    <property type="match status" value="1"/>
</dbReference>
<protein>
    <submittedName>
        <fullName evidence="7">Peroxiredoxin</fullName>
    </submittedName>
</protein>
<keyword evidence="8" id="KW-1185">Reference proteome</keyword>
<dbReference type="InterPro" id="IPR036249">
    <property type="entry name" value="Thioredoxin-like_sf"/>
</dbReference>
<proteinExistence type="predicted"/>
<dbReference type="Pfam" id="PF14289">
    <property type="entry name" value="DUF4369"/>
    <property type="match status" value="1"/>
</dbReference>
<dbReference type="RefSeq" id="WP_133558783.1">
    <property type="nucleotide sequence ID" value="NZ_SNWM01000006.1"/>
</dbReference>
<evidence type="ECO:0000256" key="3">
    <source>
        <dbReference type="ARBA" id="ARBA00023157"/>
    </source>
</evidence>
<feature type="signal peptide" evidence="5">
    <location>
        <begin position="1"/>
        <end position="18"/>
    </location>
</feature>
<dbReference type="InterPro" id="IPR017937">
    <property type="entry name" value="Thioredoxin_CS"/>
</dbReference>
<dbReference type="GO" id="GO:0016209">
    <property type="term" value="F:antioxidant activity"/>
    <property type="evidence" value="ECO:0007669"/>
    <property type="project" value="InterPro"/>
</dbReference>
<dbReference type="InterPro" id="IPR050553">
    <property type="entry name" value="Thioredoxin_ResA/DsbE_sf"/>
</dbReference>
<keyword evidence="5" id="KW-0732">Signal</keyword>
<dbReference type="Pfam" id="PF00578">
    <property type="entry name" value="AhpC-TSA"/>
    <property type="match status" value="1"/>
</dbReference>
<feature type="chain" id="PRO_5020741180" evidence="5">
    <location>
        <begin position="19"/>
        <end position="382"/>
    </location>
</feature>
<dbReference type="PROSITE" id="PS51352">
    <property type="entry name" value="THIOREDOXIN_2"/>
    <property type="match status" value="1"/>
</dbReference>
<dbReference type="PANTHER" id="PTHR42852">
    <property type="entry name" value="THIOL:DISULFIDE INTERCHANGE PROTEIN DSBE"/>
    <property type="match status" value="1"/>
</dbReference>
<evidence type="ECO:0000259" key="6">
    <source>
        <dbReference type="PROSITE" id="PS51352"/>
    </source>
</evidence>
<dbReference type="InterPro" id="IPR025380">
    <property type="entry name" value="DUF4369"/>
</dbReference>